<dbReference type="GO" id="GO:0003700">
    <property type="term" value="F:DNA-binding transcription factor activity"/>
    <property type="evidence" value="ECO:0007669"/>
    <property type="project" value="InterPro"/>
</dbReference>
<dbReference type="InterPro" id="IPR036390">
    <property type="entry name" value="WH_DNA-bd_sf"/>
</dbReference>
<proteinExistence type="predicted"/>
<dbReference type="PROSITE" id="PS01117">
    <property type="entry name" value="HTH_MARR_1"/>
    <property type="match status" value="1"/>
</dbReference>
<protein>
    <recommendedName>
        <fullName evidence="4">HTH marR-type domain-containing protein</fullName>
    </recommendedName>
</protein>
<dbReference type="SMART" id="SM00347">
    <property type="entry name" value="HTH_MARR"/>
    <property type="match status" value="1"/>
</dbReference>
<keyword evidence="1" id="KW-0805">Transcription regulation</keyword>
<sequence length="180" mass="19890">MSESRDVVAGALRQWEITYPGLDFEPVAVIGRISRCATLLQEVTEMPLGREGISRTEFELLCALRRAGGPTGEAVPVPEIEGRTPSQLARETYASPAAVTKRVRALEERGLVTRRSDARDRRVAHLTLTESGRELADRLIPQQLSYEKELITGLPEAKRADLARILSEFLLVLEGQLGGR</sequence>
<dbReference type="InterPro" id="IPR000835">
    <property type="entry name" value="HTH_MarR-typ"/>
</dbReference>
<feature type="domain" description="HTH marR-type" evidence="4">
    <location>
        <begin position="23"/>
        <end position="171"/>
    </location>
</feature>
<organism evidence="5 6">
    <name type="scientific">Nocardia aurantia</name>
    <dbReference type="NCBI Taxonomy" id="2585199"/>
    <lineage>
        <taxon>Bacteria</taxon>
        <taxon>Bacillati</taxon>
        <taxon>Actinomycetota</taxon>
        <taxon>Actinomycetes</taxon>
        <taxon>Mycobacteriales</taxon>
        <taxon>Nocardiaceae</taxon>
        <taxon>Nocardia</taxon>
    </lineage>
</organism>
<dbReference type="InterPro" id="IPR023187">
    <property type="entry name" value="Tscrpt_reg_MarR-type_CS"/>
</dbReference>
<dbReference type="PRINTS" id="PR00598">
    <property type="entry name" value="HTHMARR"/>
</dbReference>
<keyword evidence="3" id="KW-0804">Transcription</keyword>
<dbReference type="PANTHER" id="PTHR42756:SF1">
    <property type="entry name" value="TRANSCRIPTIONAL REPRESSOR OF EMRAB OPERON"/>
    <property type="match status" value="1"/>
</dbReference>
<dbReference type="SUPFAM" id="SSF46785">
    <property type="entry name" value="Winged helix' DNA-binding domain"/>
    <property type="match status" value="1"/>
</dbReference>
<evidence type="ECO:0000259" key="4">
    <source>
        <dbReference type="PROSITE" id="PS50995"/>
    </source>
</evidence>
<keyword evidence="2" id="KW-0238">DNA-binding</keyword>
<dbReference type="PANTHER" id="PTHR42756">
    <property type="entry name" value="TRANSCRIPTIONAL REGULATOR, MARR"/>
    <property type="match status" value="1"/>
</dbReference>
<dbReference type="Proteomes" id="UP000431401">
    <property type="component" value="Unassembled WGS sequence"/>
</dbReference>
<dbReference type="PROSITE" id="PS50995">
    <property type="entry name" value="HTH_MARR_2"/>
    <property type="match status" value="1"/>
</dbReference>
<dbReference type="Pfam" id="PF12802">
    <property type="entry name" value="MarR_2"/>
    <property type="match status" value="1"/>
</dbReference>
<dbReference type="InterPro" id="IPR036388">
    <property type="entry name" value="WH-like_DNA-bd_sf"/>
</dbReference>
<dbReference type="GO" id="GO:0003677">
    <property type="term" value="F:DNA binding"/>
    <property type="evidence" value="ECO:0007669"/>
    <property type="project" value="UniProtKB-KW"/>
</dbReference>
<gene>
    <name evidence="5" type="ORF">NRB56_74050</name>
</gene>
<dbReference type="OrthoDB" id="3237509at2"/>
<accession>A0A7K0E3R4</accession>
<name>A0A7K0E3R4_9NOCA</name>
<evidence type="ECO:0000256" key="2">
    <source>
        <dbReference type="ARBA" id="ARBA00023125"/>
    </source>
</evidence>
<evidence type="ECO:0000313" key="5">
    <source>
        <dbReference type="EMBL" id="MQY31794.1"/>
    </source>
</evidence>
<evidence type="ECO:0000313" key="6">
    <source>
        <dbReference type="Proteomes" id="UP000431401"/>
    </source>
</evidence>
<evidence type="ECO:0000256" key="1">
    <source>
        <dbReference type="ARBA" id="ARBA00023015"/>
    </source>
</evidence>
<comment type="caution">
    <text evidence="5">The sequence shown here is derived from an EMBL/GenBank/DDBJ whole genome shotgun (WGS) entry which is preliminary data.</text>
</comment>
<reference evidence="5 6" key="1">
    <citation type="submission" date="2019-10" db="EMBL/GenBank/DDBJ databases">
        <title>Nocardia macrotermitis sp. nov. and Nocardia aurantia sp. nov., isolated from the gut of fungus growing-termite Macrotermes natalensis.</title>
        <authorList>
            <person name="Benndorf R."/>
            <person name="Schwitalla J."/>
            <person name="Martin K."/>
            <person name="De Beer W."/>
            <person name="Kaster A.-K."/>
            <person name="Vollmers J."/>
            <person name="Poulsen M."/>
            <person name="Beemelmanns C."/>
        </authorList>
    </citation>
    <scope>NUCLEOTIDE SEQUENCE [LARGE SCALE GENOMIC DNA]</scope>
    <source>
        <strain evidence="5 6">RB56</strain>
    </source>
</reference>
<evidence type="ECO:0000256" key="3">
    <source>
        <dbReference type="ARBA" id="ARBA00023163"/>
    </source>
</evidence>
<dbReference type="RefSeq" id="WP_153348999.1">
    <property type="nucleotide sequence ID" value="NZ_WEGI01000023.1"/>
</dbReference>
<dbReference type="EMBL" id="WEGI01000023">
    <property type="protein sequence ID" value="MQY31794.1"/>
    <property type="molecule type" value="Genomic_DNA"/>
</dbReference>
<keyword evidence="6" id="KW-1185">Reference proteome</keyword>
<dbReference type="AlphaFoldDB" id="A0A7K0E3R4"/>
<dbReference type="Gene3D" id="1.10.10.10">
    <property type="entry name" value="Winged helix-like DNA-binding domain superfamily/Winged helix DNA-binding domain"/>
    <property type="match status" value="1"/>
</dbReference>